<protein>
    <submittedName>
        <fullName evidence="8">Anaerobic class III ribonucleotide activase NrdG</fullName>
    </submittedName>
</protein>
<evidence type="ECO:0000256" key="5">
    <source>
        <dbReference type="ARBA" id="ARBA00023004"/>
    </source>
</evidence>
<dbReference type="eggNOG" id="COG1180">
    <property type="taxonomic scope" value="Bacteria"/>
</dbReference>
<accession>A4G5P4</accession>
<evidence type="ECO:0000256" key="1">
    <source>
        <dbReference type="ARBA" id="ARBA00001966"/>
    </source>
</evidence>
<name>A4G5P4_HERAR</name>
<dbReference type="InterPro" id="IPR013785">
    <property type="entry name" value="Aldolase_TIM"/>
</dbReference>
<dbReference type="SUPFAM" id="SSF102114">
    <property type="entry name" value="Radical SAM enzymes"/>
    <property type="match status" value="1"/>
</dbReference>
<dbReference type="STRING" id="204773.HEAR1674"/>
<dbReference type="GO" id="GO:0003824">
    <property type="term" value="F:catalytic activity"/>
    <property type="evidence" value="ECO:0007669"/>
    <property type="project" value="InterPro"/>
</dbReference>
<evidence type="ECO:0000256" key="6">
    <source>
        <dbReference type="ARBA" id="ARBA00023014"/>
    </source>
</evidence>
<dbReference type="InterPro" id="IPR012840">
    <property type="entry name" value="NrdG2"/>
</dbReference>
<comment type="cofactor">
    <cofactor evidence="1">
        <name>[4Fe-4S] cluster</name>
        <dbReference type="ChEBI" id="CHEBI:49883"/>
    </cofactor>
</comment>
<dbReference type="PANTHER" id="PTHR30352:SF13">
    <property type="entry name" value="GLYCYL-RADICAL ENZYME ACTIVATING ENZYME YJJW-RELATED"/>
    <property type="match status" value="1"/>
</dbReference>
<dbReference type="SFLD" id="SFLDG01094">
    <property type="entry name" value="Uncharacterised_Radical_SAM_Su"/>
    <property type="match status" value="1"/>
</dbReference>
<dbReference type="OrthoDB" id="9782387at2"/>
<dbReference type="SFLD" id="SFLDS00029">
    <property type="entry name" value="Radical_SAM"/>
    <property type="match status" value="1"/>
</dbReference>
<dbReference type="AlphaFoldDB" id="A4G5P4"/>
<keyword evidence="9" id="KW-1185">Reference proteome</keyword>
<dbReference type="Pfam" id="PF04055">
    <property type="entry name" value="Radical_SAM"/>
    <property type="match status" value="1"/>
</dbReference>
<dbReference type="HOGENOM" id="CLU_078147_1_1_4"/>
<dbReference type="PANTHER" id="PTHR30352">
    <property type="entry name" value="PYRUVATE FORMATE-LYASE-ACTIVATING ENZYME"/>
    <property type="match status" value="1"/>
</dbReference>
<dbReference type="GO" id="GO:0046872">
    <property type="term" value="F:metal ion binding"/>
    <property type="evidence" value="ECO:0007669"/>
    <property type="project" value="UniProtKB-KW"/>
</dbReference>
<dbReference type="InterPro" id="IPR034457">
    <property type="entry name" value="Organic_radical-activating"/>
</dbReference>
<keyword evidence="4" id="KW-0479">Metal-binding</keyword>
<dbReference type="Proteomes" id="UP000006697">
    <property type="component" value="Chromosome"/>
</dbReference>
<keyword evidence="5" id="KW-0408">Iron</keyword>
<organism evidence="8 9">
    <name type="scientific">Herminiimonas arsenicoxydans</name>
    <dbReference type="NCBI Taxonomy" id="204773"/>
    <lineage>
        <taxon>Bacteria</taxon>
        <taxon>Pseudomonadati</taxon>
        <taxon>Pseudomonadota</taxon>
        <taxon>Betaproteobacteria</taxon>
        <taxon>Burkholderiales</taxon>
        <taxon>Oxalobacteraceae</taxon>
        <taxon>Herminiimonas</taxon>
    </lineage>
</organism>
<sequence length="251" mass="27569">MNAGISANKAAISPEIAAASLLKVGGVTPFTATDYPGQLAAVVFVQGCPWRCDYCHNPHLQLRTVDSPLEWPKVMALLRRRIGLIDAVIFSGGEATIDPALQAAILEVRALGFRVGLHSAGIYPKRLAEILPVLDWVGLDIKAPFDSYERITRIADSGRYARQCAEMILASGVSYEFRTTIHASLLSEDELLNLAQTLAAMGVQNYALQLFRPQGCRSTQLKTFKQSDYPTLELVQHMAALFPHFTLRQAE</sequence>
<keyword evidence="3" id="KW-0949">S-adenosyl-L-methionine</keyword>
<keyword evidence="6" id="KW-0411">Iron-sulfur</keyword>
<dbReference type="CDD" id="cd01335">
    <property type="entry name" value="Radical_SAM"/>
    <property type="match status" value="1"/>
</dbReference>
<evidence type="ECO:0000313" key="9">
    <source>
        <dbReference type="Proteomes" id="UP000006697"/>
    </source>
</evidence>
<dbReference type="InterPro" id="IPR058240">
    <property type="entry name" value="rSAM_sf"/>
</dbReference>
<dbReference type="GO" id="GO:0051539">
    <property type="term" value="F:4 iron, 4 sulfur cluster binding"/>
    <property type="evidence" value="ECO:0007669"/>
    <property type="project" value="UniProtKB-KW"/>
</dbReference>
<evidence type="ECO:0000259" key="7">
    <source>
        <dbReference type="PROSITE" id="PS51918"/>
    </source>
</evidence>
<dbReference type="KEGG" id="har:HEAR1674"/>
<dbReference type="NCBIfam" id="TIGR02495">
    <property type="entry name" value="NrdG2"/>
    <property type="match status" value="1"/>
</dbReference>
<feature type="domain" description="Radical SAM core" evidence="7">
    <location>
        <begin position="33"/>
        <end position="243"/>
    </location>
</feature>
<evidence type="ECO:0000256" key="4">
    <source>
        <dbReference type="ARBA" id="ARBA00022723"/>
    </source>
</evidence>
<dbReference type="InterPro" id="IPR007197">
    <property type="entry name" value="rSAM"/>
</dbReference>
<dbReference type="PROSITE" id="PS51918">
    <property type="entry name" value="RADICAL_SAM"/>
    <property type="match status" value="1"/>
</dbReference>
<evidence type="ECO:0000313" key="8">
    <source>
        <dbReference type="EMBL" id="CAL61831.1"/>
    </source>
</evidence>
<gene>
    <name evidence="8" type="primary">nrdG</name>
    <name evidence="8" type="ordered locus">HEAR1674</name>
</gene>
<reference evidence="8 9" key="1">
    <citation type="journal article" date="2007" name="PLoS Genet.">
        <title>A tale of two oxidation states: bacterial colonization of arsenic-rich environments.</title>
        <authorList>
            <person name="Muller D."/>
            <person name="Medigue C."/>
            <person name="Koechler S."/>
            <person name="Barbe V."/>
            <person name="Barakat M."/>
            <person name="Talla E."/>
            <person name="Bonnefoy V."/>
            <person name="Krin E."/>
            <person name="Arsene-Ploetze F."/>
            <person name="Carapito C."/>
            <person name="Chandler M."/>
            <person name="Cournoyer B."/>
            <person name="Cruveiller S."/>
            <person name="Dossat C."/>
            <person name="Duval S."/>
            <person name="Heymann M."/>
            <person name="Leize E."/>
            <person name="Lieutaud A."/>
            <person name="Lievremont D."/>
            <person name="Makita Y."/>
            <person name="Mangenot S."/>
            <person name="Nitschke W."/>
            <person name="Ortet P."/>
            <person name="Perdrial N."/>
            <person name="Schoepp B."/>
            <person name="Siguier N."/>
            <person name="Simeonova D.D."/>
            <person name="Rouy Z."/>
            <person name="Segurens B."/>
            <person name="Turlin E."/>
            <person name="Vallenet D."/>
            <person name="Van Dorsselaer A."/>
            <person name="Weiss S."/>
            <person name="Weissenbach J."/>
            <person name="Lett M.C."/>
            <person name="Danchin A."/>
            <person name="Bertin P.N."/>
        </authorList>
    </citation>
    <scope>NUCLEOTIDE SEQUENCE [LARGE SCALE GENOMIC DNA]</scope>
    <source>
        <strain evidence="9">ULPAs1</strain>
    </source>
</reference>
<dbReference type="EMBL" id="CU207211">
    <property type="protein sequence ID" value="CAL61831.1"/>
    <property type="molecule type" value="Genomic_DNA"/>
</dbReference>
<proteinExistence type="predicted"/>
<evidence type="ECO:0000256" key="3">
    <source>
        <dbReference type="ARBA" id="ARBA00022691"/>
    </source>
</evidence>
<evidence type="ECO:0000256" key="2">
    <source>
        <dbReference type="ARBA" id="ARBA00022485"/>
    </source>
</evidence>
<dbReference type="Gene3D" id="3.20.20.70">
    <property type="entry name" value="Aldolase class I"/>
    <property type="match status" value="1"/>
</dbReference>
<keyword evidence="2" id="KW-0004">4Fe-4S</keyword>